<proteinExistence type="inferred from homology"/>
<dbReference type="Pfam" id="PF22920">
    <property type="entry name" value="UvrC_RNaseH"/>
    <property type="match status" value="1"/>
</dbReference>
<dbReference type="Gene3D" id="4.10.860.10">
    <property type="entry name" value="UVR domain"/>
    <property type="match status" value="1"/>
</dbReference>
<dbReference type="GO" id="GO:0009381">
    <property type="term" value="F:excinuclease ABC activity"/>
    <property type="evidence" value="ECO:0007669"/>
    <property type="project" value="UniProtKB-UniRule"/>
</dbReference>
<dbReference type="AlphaFoldDB" id="A0A1N7BJT7"/>
<dbReference type="RefSeq" id="WP_076430605.1">
    <property type="nucleotide sequence ID" value="NZ_FTNO01000002.1"/>
</dbReference>
<evidence type="ECO:0000256" key="1">
    <source>
        <dbReference type="ARBA" id="ARBA00022490"/>
    </source>
</evidence>
<dbReference type="InterPro" id="IPR047296">
    <property type="entry name" value="GIY-YIG_UvrC_Cho"/>
</dbReference>
<keyword evidence="5 7" id="KW-0234">DNA repair</keyword>
<keyword evidence="3 7" id="KW-0228">DNA excision</keyword>
<dbReference type="GO" id="GO:0009432">
    <property type="term" value="P:SOS response"/>
    <property type="evidence" value="ECO:0007669"/>
    <property type="project" value="UniProtKB-UniRule"/>
</dbReference>
<evidence type="ECO:0000259" key="8">
    <source>
        <dbReference type="PROSITE" id="PS50151"/>
    </source>
</evidence>
<keyword evidence="4 7" id="KW-0267">Excision nuclease</keyword>
<dbReference type="InterPro" id="IPR004791">
    <property type="entry name" value="UvrC"/>
</dbReference>
<keyword evidence="6 7" id="KW-0742">SOS response</keyword>
<dbReference type="GO" id="GO:0003677">
    <property type="term" value="F:DNA binding"/>
    <property type="evidence" value="ECO:0007669"/>
    <property type="project" value="UniProtKB-UniRule"/>
</dbReference>
<dbReference type="Pfam" id="PF14520">
    <property type="entry name" value="HHH_5"/>
    <property type="match status" value="1"/>
</dbReference>
<dbReference type="HAMAP" id="MF_00203">
    <property type="entry name" value="UvrC"/>
    <property type="match status" value="1"/>
</dbReference>
<evidence type="ECO:0000256" key="3">
    <source>
        <dbReference type="ARBA" id="ARBA00022769"/>
    </source>
</evidence>
<dbReference type="PANTHER" id="PTHR30562:SF1">
    <property type="entry name" value="UVRABC SYSTEM PROTEIN C"/>
    <property type="match status" value="1"/>
</dbReference>
<keyword evidence="12" id="KW-1185">Reference proteome</keyword>
<evidence type="ECO:0000256" key="6">
    <source>
        <dbReference type="ARBA" id="ARBA00023236"/>
    </source>
</evidence>
<dbReference type="CDD" id="cd10434">
    <property type="entry name" value="GIY-YIG_UvrC_Cho"/>
    <property type="match status" value="1"/>
</dbReference>
<dbReference type="InterPro" id="IPR050066">
    <property type="entry name" value="UvrABC_protein_C"/>
</dbReference>
<dbReference type="InterPro" id="IPR001162">
    <property type="entry name" value="UvrC_RNase_H_dom"/>
</dbReference>
<dbReference type="InterPro" id="IPR003583">
    <property type="entry name" value="Hlx-hairpin-Hlx_DNA-bd_motif"/>
</dbReference>
<dbReference type="InterPro" id="IPR001943">
    <property type="entry name" value="UVR_dom"/>
</dbReference>
<dbReference type="PROSITE" id="PS50151">
    <property type="entry name" value="UVR"/>
    <property type="match status" value="1"/>
</dbReference>
<dbReference type="InterPro" id="IPR000305">
    <property type="entry name" value="GIY-YIG_endonuc"/>
</dbReference>
<evidence type="ECO:0000313" key="11">
    <source>
        <dbReference type="EMBL" id="SIR51453.1"/>
    </source>
</evidence>
<dbReference type="NCBIfam" id="TIGR00194">
    <property type="entry name" value="uvrC"/>
    <property type="match status" value="1"/>
</dbReference>
<dbReference type="OrthoDB" id="121419at2157"/>
<evidence type="ECO:0000256" key="4">
    <source>
        <dbReference type="ARBA" id="ARBA00022881"/>
    </source>
</evidence>
<evidence type="ECO:0000259" key="10">
    <source>
        <dbReference type="PROSITE" id="PS50165"/>
    </source>
</evidence>
<dbReference type="FunFam" id="3.30.420.340:FF:000004">
    <property type="entry name" value="UvrABC system protein C"/>
    <property type="match status" value="1"/>
</dbReference>
<feature type="domain" description="UVR" evidence="8">
    <location>
        <begin position="199"/>
        <end position="234"/>
    </location>
</feature>
<feature type="domain" description="GIY-YIG" evidence="9">
    <location>
        <begin position="15"/>
        <end position="90"/>
    </location>
</feature>
<dbReference type="FunFam" id="3.40.1440.10:FF:000001">
    <property type="entry name" value="UvrABC system protein C"/>
    <property type="match status" value="1"/>
</dbReference>
<evidence type="ECO:0000313" key="12">
    <source>
        <dbReference type="Proteomes" id="UP000186914"/>
    </source>
</evidence>
<dbReference type="GO" id="GO:0005737">
    <property type="term" value="C:cytoplasm"/>
    <property type="evidence" value="ECO:0007669"/>
    <property type="project" value="UniProtKB-SubCell"/>
</dbReference>
<dbReference type="InterPro" id="IPR038476">
    <property type="entry name" value="UvrC_RNase_H_dom_sf"/>
</dbReference>
<reference evidence="12" key="1">
    <citation type="submission" date="2017-01" db="EMBL/GenBank/DDBJ databases">
        <authorList>
            <person name="Varghese N."/>
            <person name="Submissions S."/>
        </authorList>
    </citation>
    <scope>NUCLEOTIDE SEQUENCE [LARGE SCALE GENOMIC DNA]</scope>
    <source>
        <strain evidence="12">CGMCC 1.7737</strain>
    </source>
</reference>
<evidence type="ECO:0000259" key="9">
    <source>
        <dbReference type="PROSITE" id="PS50164"/>
    </source>
</evidence>
<dbReference type="EMBL" id="FTNO01000002">
    <property type="protein sequence ID" value="SIR51453.1"/>
    <property type="molecule type" value="Genomic_DNA"/>
</dbReference>
<accession>A0A1N7BJT7</accession>
<evidence type="ECO:0000256" key="7">
    <source>
        <dbReference type="HAMAP-Rule" id="MF_00203"/>
    </source>
</evidence>
<comment type="function">
    <text evidence="7">The UvrABC repair system catalyzes the recognition and processing of DNA lesions. UvrC both incises the 5' and 3' sides of the lesion. The N-terminal half is responsible for the 3' incision and the C-terminal half is responsible for the 5' incision.</text>
</comment>
<organism evidence="11 12">
    <name type="scientific">Haladaptatus litoreus</name>
    <dbReference type="NCBI Taxonomy" id="553468"/>
    <lineage>
        <taxon>Archaea</taxon>
        <taxon>Methanobacteriati</taxon>
        <taxon>Methanobacteriota</taxon>
        <taxon>Stenosarchaea group</taxon>
        <taxon>Halobacteria</taxon>
        <taxon>Halobacteriales</taxon>
        <taxon>Haladaptataceae</taxon>
        <taxon>Haladaptatus</taxon>
    </lineage>
</organism>
<dbReference type="InterPro" id="IPR036876">
    <property type="entry name" value="UVR_dom_sf"/>
</dbReference>
<dbReference type="SMART" id="SM00278">
    <property type="entry name" value="HhH1"/>
    <property type="match status" value="2"/>
</dbReference>
<dbReference type="GO" id="GO:0009380">
    <property type="term" value="C:excinuclease repair complex"/>
    <property type="evidence" value="ECO:0007669"/>
    <property type="project" value="InterPro"/>
</dbReference>
<dbReference type="PROSITE" id="PS50164">
    <property type="entry name" value="GIY_YIG"/>
    <property type="match status" value="1"/>
</dbReference>
<comment type="subcellular location">
    <subcellularLocation>
        <location evidence="7">Cytoplasm</location>
    </subcellularLocation>
</comment>
<dbReference type="Gene3D" id="1.10.150.20">
    <property type="entry name" value="5' to 3' exonuclease, C-terminal subdomain"/>
    <property type="match status" value="1"/>
</dbReference>
<dbReference type="PANTHER" id="PTHR30562">
    <property type="entry name" value="UVRC/OXIDOREDUCTASE"/>
    <property type="match status" value="1"/>
</dbReference>
<dbReference type="SMART" id="SM00465">
    <property type="entry name" value="GIYc"/>
    <property type="match status" value="1"/>
</dbReference>
<dbReference type="Pfam" id="PF02151">
    <property type="entry name" value="UVR"/>
    <property type="match status" value="1"/>
</dbReference>
<dbReference type="Proteomes" id="UP000186914">
    <property type="component" value="Unassembled WGS sequence"/>
</dbReference>
<evidence type="ECO:0000256" key="2">
    <source>
        <dbReference type="ARBA" id="ARBA00022763"/>
    </source>
</evidence>
<dbReference type="Pfam" id="PF08459">
    <property type="entry name" value="UvrC_RNaseH_dom"/>
    <property type="match status" value="1"/>
</dbReference>
<keyword evidence="1 7" id="KW-0963">Cytoplasm</keyword>
<dbReference type="Gene3D" id="3.30.420.340">
    <property type="entry name" value="UvrC, RNAse H endonuclease domain"/>
    <property type="match status" value="1"/>
</dbReference>
<dbReference type="PROSITE" id="PS50165">
    <property type="entry name" value="UVRC"/>
    <property type="match status" value="1"/>
</dbReference>
<keyword evidence="2 7" id="KW-0227">DNA damage</keyword>
<feature type="domain" description="UvrC family homology region profile" evidence="10">
    <location>
        <begin position="253"/>
        <end position="463"/>
    </location>
</feature>
<name>A0A1N7BJT7_9EURY</name>
<dbReference type="InterPro" id="IPR010994">
    <property type="entry name" value="RuvA_2-like"/>
</dbReference>
<comment type="similarity">
    <text evidence="7">Belongs to the UvrC family.</text>
</comment>
<dbReference type="SUPFAM" id="SSF82771">
    <property type="entry name" value="GIY-YIG endonuclease"/>
    <property type="match status" value="1"/>
</dbReference>
<dbReference type="Pfam" id="PF01541">
    <property type="entry name" value="GIY-YIG"/>
    <property type="match status" value="1"/>
</dbReference>
<dbReference type="SUPFAM" id="SSF47781">
    <property type="entry name" value="RuvA domain 2-like"/>
    <property type="match status" value="1"/>
</dbReference>
<evidence type="ECO:0000256" key="5">
    <source>
        <dbReference type="ARBA" id="ARBA00023204"/>
    </source>
</evidence>
<dbReference type="NCBIfam" id="NF011262">
    <property type="entry name" value="PRK14668.1"/>
    <property type="match status" value="1"/>
</dbReference>
<comment type="subunit">
    <text evidence="7">Interacts with UvrB in an incision complex.</text>
</comment>
<gene>
    <name evidence="7" type="primary">uvrC</name>
    <name evidence="11" type="ORF">SAMN05421858_2589</name>
</gene>
<dbReference type="InterPro" id="IPR035901">
    <property type="entry name" value="GIY-YIG_endonuc_sf"/>
</dbReference>
<dbReference type="Gene3D" id="3.40.1440.10">
    <property type="entry name" value="GIY-YIG endonuclease"/>
    <property type="match status" value="1"/>
</dbReference>
<protein>
    <recommendedName>
        <fullName evidence="7">UvrABC system protein C</fullName>
        <shortName evidence="7">Protein UvrC</shortName>
    </recommendedName>
    <alternativeName>
        <fullName evidence="7">Excinuclease ABC subunit C</fullName>
    </alternativeName>
</protein>
<sequence>MDAATVRERVTELPRDPGVYQFLEGDTVRYVGKAVDLRARVRSYADPRSNRIGRMVKRADALDFAVTDTETQALLLEANLIKRYQPRYNVRLKDDKSYPLVQVTGHEFPQIEITRDPNREGATVFGPFTSKTNVETVVKALREAYGIRGCSDYKFANRDRPCLDYDIGLCTAPCTNEIGREAYLADVESVERFLGGETDVLATPLRREMEESAQSKEFERAANLRDRLEAVESFHGGDADAISSQSDERTVDVLGASVEGERATVARLHSERGQLVDRDRHTLSLPDGDDVAAVFGGFIPQFYAERELPDALLLSERPDDMDVLDWLDAEGVSVRVPGAGREATLVDLALKNARRGANAPDELRALADELSMSAIERIEGFDVSHAQGSSVVGSNVVFAGGSPEKSDYRRKKLDEKNDDYDNMRTLIRWRAERAVAGRDERPDPDLLLIDGGKGQLDAAREALTEVGWDVPAVGLAKAEEIVVTPIRTFDWPSDAPQLHILQRVRDESHRFAVQYHQTLRDDVSTELDGVRGVGPQTRRKLFRRFGSLDGIRSASDDELREVEGVGEKTVASIRERF</sequence>
<dbReference type="GO" id="GO:0006289">
    <property type="term" value="P:nucleotide-excision repair"/>
    <property type="evidence" value="ECO:0007669"/>
    <property type="project" value="UniProtKB-UniRule"/>
</dbReference>
<dbReference type="SUPFAM" id="SSF46600">
    <property type="entry name" value="C-terminal UvrC-binding domain of UvrB"/>
    <property type="match status" value="1"/>
</dbReference>